<dbReference type="EMBL" id="JABFTX010000002">
    <property type="protein sequence ID" value="MCE8003644.1"/>
    <property type="molecule type" value="Genomic_DNA"/>
</dbReference>
<dbReference type="RefSeq" id="WP_234270326.1">
    <property type="nucleotide sequence ID" value="NZ_JABFTX010000002.1"/>
</dbReference>
<comment type="caution">
    <text evidence="4">The sequence shown here is derived from an EMBL/GenBank/DDBJ whole genome shotgun (WGS) entry which is preliminary data.</text>
</comment>
<comment type="similarity">
    <text evidence="1">Belongs to the short-chain dehydrogenases/reductases (SDR) family.</text>
</comment>
<dbReference type="PANTHER" id="PTHR48107:SF16">
    <property type="entry name" value="NADPH-DEPENDENT ALDEHYDE REDUCTASE 1, CHLOROPLASTIC"/>
    <property type="match status" value="1"/>
</dbReference>
<dbReference type="InterPro" id="IPR002347">
    <property type="entry name" value="SDR_fam"/>
</dbReference>
<dbReference type="Gene3D" id="3.40.50.720">
    <property type="entry name" value="NAD(P)-binding Rossmann-like Domain"/>
    <property type="match status" value="1"/>
</dbReference>
<evidence type="ECO:0000256" key="2">
    <source>
        <dbReference type="ARBA" id="ARBA00023002"/>
    </source>
</evidence>
<dbReference type="PROSITE" id="PS00061">
    <property type="entry name" value="ADH_SHORT"/>
    <property type="match status" value="1"/>
</dbReference>
<accession>A0ABS9A479</accession>
<dbReference type="Pfam" id="PF13561">
    <property type="entry name" value="adh_short_C2"/>
    <property type="match status" value="1"/>
</dbReference>
<dbReference type="InterPro" id="IPR036291">
    <property type="entry name" value="NAD(P)-bd_dom_sf"/>
</dbReference>
<evidence type="ECO:0000256" key="1">
    <source>
        <dbReference type="ARBA" id="ARBA00006484"/>
    </source>
</evidence>
<dbReference type="CDD" id="cd05355">
    <property type="entry name" value="SDR_c1"/>
    <property type="match status" value="1"/>
</dbReference>
<sequence>MSEEKQPPQEQSHQPGAEYKMDPQPEYIRQSYRGADKLKDKVAIITGGDSGIGRAVAVHYAREGADCVIVHLEEDTDARDTQQLVEAEGRRCLVLKGDVGEPSFCDEIVDRTLAEFSKLNIVVHNAAEQYDWDDITEIPPDQLQRTFQTNVFSHFYLTKAALPHMGEGDSIICTSSINAFKGNPTLIDYTATKGAIQGLVRSLAVPLAEKGIRVNSVAPGPVWTPLIPASFDAEKVAAFGGQVPMNRAGQPSEMGPAYVYLACEESSYMSGQTLHLNGGVVLNT</sequence>
<dbReference type="SUPFAM" id="SSF51735">
    <property type="entry name" value="NAD(P)-binding Rossmann-fold domains"/>
    <property type="match status" value="1"/>
</dbReference>
<dbReference type="PANTHER" id="PTHR48107">
    <property type="entry name" value="NADPH-DEPENDENT ALDEHYDE REDUCTASE-LIKE PROTEIN, CHLOROPLASTIC-RELATED"/>
    <property type="match status" value="1"/>
</dbReference>
<organism evidence="4 5">
    <name type="scientific">Billgrantia ethanolica</name>
    <dbReference type="NCBI Taxonomy" id="2733486"/>
    <lineage>
        <taxon>Bacteria</taxon>
        <taxon>Pseudomonadati</taxon>
        <taxon>Pseudomonadota</taxon>
        <taxon>Gammaproteobacteria</taxon>
        <taxon>Oceanospirillales</taxon>
        <taxon>Halomonadaceae</taxon>
        <taxon>Billgrantia</taxon>
    </lineage>
</organism>
<dbReference type="Proteomes" id="UP001320168">
    <property type="component" value="Unassembled WGS sequence"/>
</dbReference>
<protein>
    <submittedName>
        <fullName evidence="4">SDR family oxidoreductase</fullName>
    </submittedName>
</protein>
<dbReference type="InterPro" id="IPR020904">
    <property type="entry name" value="Sc_DH/Rdtase_CS"/>
</dbReference>
<evidence type="ECO:0000313" key="5">
    <source>
        <dbReference type="Proteomes" id="UP001320168"/>
    </source>
</evidence>
<evidence type="ECO:0000313" key="4">
    <source>
        <dbReference type="EMBL" id="MCE8003644.1"/>
    </source>
</evidence>
<gene>
    <name evidence="4" type="ORF">HOP53_12410</name>
</gene>
<evidence type="ECO:0000256" key="3">
    <source>
        <dbReference type="SAM" id="MobiDB-lite"/>
    </source>
</evidence>
<keyword evidence="2" id="KW-0560">Oxidoreductase</keyword>
<reference evidence="4 5" key="1">
    <citation type="journal article" date="2021" name="Front. Microbiol.">
        <title>Aerobic Denitrification and Heterotrophic Sulfur Oxidation in the Genus Halomonas Revealed by Six Novel Species Characterizations and Genome-Based Analysis.</title>
        <authorList>
            <person name="Wang L."/>
            <person name="Shao Z."/>
        </authorList>
    </citation>
    <scope>NUCLEOTIDE SEQUENCE [LARGE SCALE GENOMIC DNA]</scope>
    <source>
        <strain evidence="4 5">MCCC 1A11081</strain>
    </source>
</reference>
<proteinExistence type="inferred from homology"/>
<name>A0ABS9A479_9GAMM</name>
<dbReference type="PRINTS" id="PR00081">
    <property type="entry name" value="GDHRDH"/>
</dbReference>
<keyword evidence="5" id="KW-1185">Reference proteome</keyword>
<dbReference type="NCBIfam" id="NF005214">
    <property type="entry name" value="PRK06701.1"/>
    <property type="match status" value="1"/>
</dbReference>
<feature type="region of interest" description="Disordered" evidence="3">
    <location>
        <begin position="1"/>
        <end position="24"/>
    </location>
</feature>